<keyword evidence="2" id="KW-1185">Reference proteome</keyword>
<organism evidence="1 2">
    <name type="scientific">Streptomyces brasiliscabiei</name>
    <dbReference type="NCBI Taxonomy" id="2736302"/>
    <lineage>
        <taxon>Bacteria</taxon>
        <taxon>Bacillati</taxon>
        <taxon>Actinomycetota</taxon>
        <taxon>Actinomycetes</taxon>
        <taxon>Kitasatosporales</taxon>
        <taxon>Streptomycetaceae</taxon>
        <taxon>Streptomyces</taxon>
    </lineage>
</organism>
<sequence length="84" mass="9691">IAVENGYLRPDWITLELNGMGTFSHFPDDPEKIRELAQGLPAPDLAVRYPHGLVTEMTHEITYNLCARVYRLLYPLYRSGTYYS</sequence>
<dbReference type="Pfam" id="PF05159">
    <property type="entry name" value="Capsule_synth"/>
    <property type="match status" value="1"/>
</dbReference>
<accession>A0ABU8GW50</accession>
<dbReference type="EMBL" id="JBBAYM010000607">
    <property type="protein sequence ID" value="MEI5617420.1"/>
    <property type="molecule type" value="Genomic_DNA"/>
</dbReference>
<dbReference type="InterPro" id="IPR007833">
    <property type="entry name" value="Capsule_polysaccharide_synth"/>
</dbReference>
<reference evidence="1 2" key="1">
    <citation type="submission" date="2024-03" db="EMBL/GenBank/DDBJ databases">
        <title>First Report of Pectobacterium brasiliscabiei causing potato scab in china.</title>
        <authorList>
            <person name="Handique U."/>
        </authorList>
    </citation>
    <scope>NUCLEOTIDE SEQUENCE [LARGE SCALE GENOMIC DNA]</scope>
    <source>
        <strain evidence="1 2">ZRIMU1503</strain>
    </source>
</reference>
<protein>
    <submittedName>
        <fullName evidence="1">Uncharacterized protein</fullName>
    </submittedName>
</protein>
<dbReference type="Proteomes" id="UP001365781">
    <property type="component" value="Unassembled WGS sequence"/>
</dbReference>
<feature type="non-terminal residue" evidence="1">
    <location>
        <position position="1"/>
    </location>
</feature>
<feature type="non-terminal residue" evidence="1">
    <location>
        <position position="84"/>
    </location>
</feature>
<comment type="caution">
    <text evidence="1">The sequence shown here is derived from an EMBL/GenBank/DDBJ whole genome shotgun (WGS) entry which is preliminary data.</text>
</comment>
<evidence type="ECO:0000313" key="1">
    <source>
        <dbReference type="EMBL" id="MEI5617420.1"/>
    </source>
</evidence>
<proteinExistence type="predicted"/>
<gene>
    <name evidence="1" type="ORF">WB403_50895</name>
</gene>
<name>A0ABU8GW50_9ACTN</name>
<evidence type="ECO:0000313" key="2">
    <source>
        <dbReference type="Proteomes" id="UP001365781"/>
    </source>
</evidence>
<dbReference type="RefSeq" id="WP_336559274.1">
    <property type="nucleotide sequence ID" value="NZ_JBBAYM010000607.1"/>
</dbReference>